<name>A0A564ZIV4_9BACT</name>
<dbReference type="PANTHER" id="PTHR24074">
    <property type="entry name" value="CO-CHAPERONE PROTEIN DJLA"/>
    <property type="match status" value="1"/>
</dbReference>
<gene>
    <name evidence="3" type="ORF">MELA_01191</name>
</gene>
<dbReference type="InterPro" id="IPR032710">
    <property type="entry name" value="NTF2-like_dom_sf"/>
</dbReference>
<proteinExistence type="predicted"/>
<evidence type="ECO:0000313" key="4">
    <source>
        <dbReference type="Proteomes" id="UP000334340"/>
    </source>
</evidence>
<dbReference type="PROSITE" id="PS50076">
    <property type="entry name" value="DNAJ_2"/>
    <property type="match status" value="1"/>
</dbReference>
<feature type="region of interest" description="Disordered" evidence="1">
    <location>
        <begin position="173"/>
        <end position="192"/>
    </location>
</feature>
<evidence type="ECO:0000259" key="2">
    <source>
        <dbReference type="PROSITE" id="PS50076"/>
    </source>
</evidence>
<evidence type="ECO:0000313" key="3">
    <source>
        <dbReference type="EMBL" id="VUZ84817.1"/>
    </source>
</evidence>
<keyword evidence="4" id="KW-1185">Reference proteome</keyword>
<dbReference type="InterPro" id="IPR036869">
    <property type="entry name" value="J_dom_sf"/>
</dbReference>
<sequence>MPGTRQNPCTWDPNDASCRQLLEALADGNPIPDISTISMDKQQLIALLVEISNGERSELFQVTRQIAESRELAAHEIASRAAFLLACLDTPGVDDPYTILGVAPTATSEEIKEAWLRRLTLYHPDRHPENGDWFTRQAARLNEAYHTLKEPERRHAYDERRRRELLARQQSTHFAIQPVSSPPAPIPTQSSHLARGRVPALIAAALTVSTGLVLMALSARSPEGQQVYLETVQPVAAVALPSSTSAAGPVRVGLHLNGSSSLNSSAIPPPDHQPERRRVRRTPQASSPLEGPAGQPDLPDNPMASERSMAHPIQLAQALPPLAPEPKALDRQEIDALLDEHVDAYERADVERVMATLSSRVREKGTMDYQAIRNAYIKGFTGRDQIIYRLKNVQVEIKAEQATVTAQYLISARHAAQPSKGITVSGRIEWKIQREGDKLKIVAINY</sequence>
<accession>A0A564ZIV4</accession>
<dbReference type="InterPro" id="IPR001623">
    <property type="entry name" value="DnaJ_domain"/>
</dbReference>
<dbReference type="EMBL" id="CABIKM010000019">
    <property type="protein sequence ID" value="VUZ84817.1"/>
    <property type="molecule type" value="Genomic_DNA"/>
</dbReference>
<dbReference type="SUPFAM" id="SSF46565">
    <property type="entry name" value="Chaperone J-domain"/>
    <property type="match status" value="1"/>
</dbReference>
<feature type="region of interest" description="Disordered" evidence="1">
    <location>
        <begin position="257"/>
        <end position="305"/>
    </location>
</feature>
<reference evidence="3 4" key="1">
    <citation type="submission" date="2019-07" db="EMBL/GenBank/DDBJ databases">
        <authorList>
            <person name="Cremers G."/>
        </authorList>
    </citation>
    <scope>NUCLEOTIDE SEQUENCE [LARGE SCALE GENOMIC DNA]</scope>
</reference>
<organism evidence="3 4">
    <name type="scientific">Candidatus Methylomirabilis lanthanidiphila</name>
    <dbReference type="NCBI Taxonomy" id="2211376"/>
    <lineage>
        <taxon>Bacteria</taxon>
        <taxon>Candidatus Methylomirabilota</taxon>
        <taxon>Candidatus Methylomirabilia</taxon>
        <taxon>Candidatus Methylomirabilales</taxon>
        <taxon>Candidatus Methylomirabilaceae</taxon>
        <taxon>Candidatus Methylomirabilis</taxon>
    </lineage>
</organism>
<dbReference type="Proteomes" id="UP000334340">
    <property type="component" value="Unassembled WGS sequence"/>
</dbReference>
<dbReference type="Pfam" id="PF00226">
    <property type="entry name" value="DnaJ"/>
    <property type="match status" value="1"/>
</dbReference>
<dbReference type="PRINTS" id="PR00625">
    <property type="entry name" value="JDOMAIN"/>
</dbReference>
<feature type="domain" description="J" evidence="2">
    <location>
        <begin position="95"/>
        <end position="161"/>
    </location>
</feature>
<dbReference type="CDD" id="cd06257">
    <property type="entry name" value="DnaJ"/>
    <property type="match status" value="1"/>
</dbReference>
<dbReference type="Gene3D" id="1.10.287.110">
    <property type="entry name" value="DnaJ domain"/>
    <property type="match status" value="1"/>
</dbReference>
<dbReference type="SUPFAM" id="SSF54427">
    <property type="entry name" value="NTF2-like"/>
    <property type="match status" value="1"/>
</dbReference>
<evidence type="ECO:0000256" key="1">
    <source>
        <dbReference type="SAM" id="MobiDB-lite"/>
    </source>
</evidence>
<dbReference type="SMART" id="SM00271">
    <property type="entry name" value="DnaJ"/>
    <property type="match status" value="1"/>
</dbReference>
<dbReference type="InterPro" id="IPR050817">
    <property type="entry name" value="DjlA_DnaK_co-chaperone"/>
</dbReference>
<dbReference type="AlphaFoldDB" id="A0A564ZIV4"/>
<dbReference type="Gene3D" id="3.10.450.50">
    <property type="match status" value="1"/>
</dbReference>
<protein>
    <submittedName>
        <fullName evidence="3">Membrane protein</fullName>
    </submittedName>
</protein>